<accession>A0A4R2IM46</accession>
<dbReference type="RefSeq" id="WP_132126526.1">
    <property type="nucleotide sequence ID" value="NZ_SLWS01000028.1"/>
</dbReference>
<dbReference type="AlphaFoldDB" id="A0A4R2IM46"/>
<proteinExistence type="predicted"/>
<gene>
    <name evidence="1" type="ORF">EV192_12818</name>
</gene>
<dbReference type="EMBL" id="SLWS01000028">
    <property type="protein sequence ID" value="TCO43755.1"/>
    <property type="molecule type" value="Genomic_DNA"/>
</dbReference>
<evidence type="ECO:0000313" key="1">
    <source>
        <dbReference type="EMBL" id="TCO43755.1"/>
    </source>
</evidence>
<reference evidence="1 2" key="1">
    <citation type="submission" date="2019-03" db="EMBL/GenBank/DDBJ databases">
        <title>Genomic Encyclopedia of Type Strains, Phase IV (KMG-IV): sequencing the most valuable type-strain genomes for metagenomic binning, comparative biology and taxonomic classification.</title>
        <authorList>
            <person name="Goeker M."/>
        </authorList>
    </citation>
    <scope>NUCLEOTIDE SEQUENCE [LARGE SCALE GENOMIC DNA]</scope>
    <source>
        <strain evidence="1 2">DSM 45934</strain>
    </source>
</reference>
<protein>
    <recommendedName>
        <fullName evidence="3">MarR family protein</fullName>
    </recommendedName>
</protein>
<keyword evidence="2" id="KW-1185">Reference proteome</keyword>
<evidence type="ECO:0000313" key="2">
    <source>
        <dbReference type="Proteomes" id="UP000295680"/>
    </source>
</evidence>
<sequence>MSQALNWPSAWPVHATVASLLEEAEQTARPHLAGRQWAMAQSIIVVLAEAQSGGNGNMTVAELCATVGVSVDDIARPLITLTFLQYVHSEPLGGRQPGGMRLDPFDPDKFRCRLICAQSGYPPD</sequence>
<comment type="caution">
    <text evidence="1">The sequence shown here is derived from an EMBL/GenBank/DDBJ whole genome shotgun (WGS) entry which is preliminary data.</text>
</comment>
<dbReference type="Proteomes" id="UP000295680">
    <property type="component" value="Unassembled WGS sequence"/>
</dbReference>
<organism evidence="1 2">
    <name type="scientific">Actinocrispum wychmicini</name>
    <dbReference type="NCBI Taxonomy" id="1213861"/>
    <lineage>
        <taxon>Bacteria</taxon>
        <taxon>Bacillati</taxon>
        <taxon>Actinomycetota</taxon>
        <taxon>Actinomycetes</taxon>
        <taxon>Pseudonocardiales</taxon>
        <taxon>Pseudonocardiaceae</taxon>
        <taxon>Actinocrispum</taxon>
    </lineage>
</organism>
<evidence type="ECO:0008006" key="3">
    <source>
        <dbReference type="Google" id="ProtNLM"/>
    </source>
</evidence>
<name>A0A4R2IM46_9PSEU</name>